<dbReference type="STRING" id="1034943.BN59_00034"/>
<gene>
    <name evidence="2" type="ORF">BN59_00034</name>
</gene>
<feature type="chain" id="PRO_5009743964" evidence="1">
    <location>
        <begin position="24"/>
        <end position="146"/>
    </location>
</feature>
<dbReference type="GO" id="GO:0042597">
    <property type="term" value="C:periplasmic space"/>
    <property type="evidence" value="ECO:0007669"/>
    <property type="project" value="InterPro"/>
</dbReference>
<dbReference type="OrthoDB" id="5652263at2"/>
<keyword evidence="3" id="KW-1185">Reference proteome</keyword>
<feature type="signal peptide" evidence="1">
    <location>
        <begin position="1"/>
        <end position="23"/>
    </location>
</feature>
<dbReference type="Pfam" id="PF07813">
    <property type="entry name" value="LTXXQ"/>
    <property type="match status" value="1"/>
</dbReference>
<name>A0A078KRR0_9GAMM</name>
<organism evidence="2 3">
    <name type="scientific">Legionella massiliensis</name>
    <dbReference type="NCBI Taxonomy" id="1034943"/>
    <lineage>
        <taxon>Bacteria</taxon>
        <taxon>Pseudomonadati</taxon>
        <taxon>Pseudomonadota</taxon>
        <taxon>Gammaproteobacteria</taxon>
        <taxon>Legionellales</taxon>
        <taxon>Legionellaceae</taxon>
        <taxon>Legionella</taxon>
    </lineage>
</organism>
<dbReference type="CDD" id="cd09916">
    <property type="entry name" value="CpxP_like"/>
    <property type="match status" value="1"/>
</dbReference>
<reference evidence="2 3" key="1">
    <citation type="submission" date="2014-06" db="EMBL/GenBank/DDBJ databases">
        <authorList>
            <person name="Urmite Genomes Urmite Genomes"/>
        </authorList>
    </citation>
    <scope>NUCLEOTIDE SEQUENCE [LARGE SCALE GENOMIC DNA]</scope>
</reference>
<accession>A0A078KRR0</accession>
<dbReference type="Gene3D" id="1.20.120.1490">
    <property type="match status" value="1"/>
</dbReference>
<dbReference type="EMBL" id="CCSB01000001">
    <property type="protein sequence ID" value="CDZ75776.1"/>
    <property type="molecule type" value="Genomic_DNA"/>
</dbReference>
<dbReference type="Proteomes" id="UP000044071">
    <property type="component" value="Unassembled WGS sequence"/>
</dbReference>
<dbReference type="RefSeq" id="WP_043872430.1">
    <property type="nucleotide sequence ID" value="NZ_CCVW01000001.1"/>
</dbReference>
<sequence>MYKKLMWMFALTFSFILSQSAFAGSHCHGGFKSMIESLKLDDTQKEKVKPILEQLKTTMKASWTQMKGLETQISQQVTSATMDQNAVNALVDQKTKLIGDMIKAKIAAKNQIYNLLNDQQKATLQAKMKDFEEKMAAKFKDCHDDD</sequence>
<evidence type="ECO:0000313" key="2">
    <source>
        <dbReference type="EMBL" id="CDZ75776.1"/>
    </source>
</evidence>
<keyword evidence="1" id="KW-0732">Signal</keyword>
<dbReference type="AlphaFoldDB" id="A0A078KRR0"/>
<dbReference type="InterPro" id="IPR012899">
    <property type="entry name" value="LTXXQ"/>
</dbReference>
<dbReference type="eggNOG" id="COG3678">
    <property type="taxonomic scope" value="Bacteria"/>
</dbReference>
<proteinExistence type="predicted"/>
<evidence type="ECO:0000256" key="1">
    <source>
        <dbReference type="SAM" id="SignalP"/>
    </source>
</evidence>
<protein>
    <submittedName>
        <fullName evidence="2">Periplasmic protein</fullName>
    </submittedName>
</protein>
<evidence type="ECO:0000313" key="3">
    <source>
        <dbReference type="Proteomes" id="UP000044071"/>
    </source>
</evidence>